<evidence type="ECO:0000256" key="4">
    <source>
        <dbReference type="ARBA" id="ARBA00022989"/>
    </source>
</evidence>
<evidence type="ECO:0000256" key="1">
    <source>
        <dbReference type="ARBA" id="ARBA00004651"/>
    </source>
</evidence>
<feature type="domain" description="Major facilitator superfamily (MFS) profile" evidence="7">
    <location>
        <begin position="23"/>
        <end position="397"/>
    </location>
</feature>
<dbReference type="PANTHER" id="PTHR43124">
    <property type="entry name" value="PURINE EFFLUX PUMP PBUE"/>
    <property type="match status" value="1"/>
</dbReference>
<feature type="transmembrane region" description="Helical" evidence="6">
    <location>
        <begin position="21"/>
        <end position="41"/>
    </location>
</feature>
<dbReference type="Proteomes" id="UP000252914">
    <property type="component" value="Unassembled WGS sequence"/>
</dbReference>
<accession>A0A367EQR8</accession>
<dbReference type="InterPro" id="IPR050189">
    <property type="entry name" value="MFS_Efflux_Transporters"/>
</dbReference>
<feature type="transmembrane region" description="Helical" evidence="6">
    <location>
        <begin position="286"/>
        <end position="304"/>
    </location>
</feature>
<keyword evidence="4 6" id="KW-1133">Transmembrane helix</keyword>
<evidence type="ECO:0000259" key="7">
    <source>
        <dbReference type="PROSITE" id="PS50850"/>
    </source>
</evidence>
<sequence>MTETATASASGRAADRTPLRSWLAVLSLTGATFSITATEMLPVGLLTPMGGALDVSEGSAGLTVTLMGLTAAVAAPTLPLLAGRVDRRLLLAALMAVMAAANLLSALAPSLLVLLLARVAAGVAHGGVWAVAASLAVRLVPAARVGRALSAVFAGIGTASVLAVPAGTMLGQLLDWRAAFFGAAALTALVALALVLALPALPAERAVRPRELAGLRRNVPLRTGMLFLALLVVGHFTAYTYVRPFLEQVSGVAPGLIGVLLLGYGAAGIAGNFAAGTTASRTPRRVLLVLGSGMAATMAALALLGGHAPAAIGVLLLWGVFYGGVSVSSQAYVLATAARTREAAGALFAAVFNASIALGALAGGRVADTAPLPAVLWAGAALAATAVVLLALHPAVRSRSGARCAARSGSAGSPGHGDDVA</sequence>
<dbReference type="InterPro" id="IPR011701">
    <property type="entry name" value="MFS"/>
</dbReference>
<dbReference type="CDD" id="cd17324">
    <property type="entry name" value="MFS_NepI_like"/>
    <property type="match status" value="1"/>
</dbReference>
<dbReference type="InterPro" id="IPR020846">
    <property type="entry name" value="MFS_dom"/>
</dbReference>
<comment type="caution">
    <text evidence="8">The sequence shown here is derived from an EMBL/GenBank/DDBJ whole genome shotgun (WGS) entry which is preliminary data.</text>
</comment>
<evidence type="ECO:0000313" key="9">
    <source>
        <dbReference type="Proteomes" id="UP000252914"/>
    </source>
</evidence>
<feature type="transmembrane region" description="Helical" evidence="6">
    <location>
        <begin position="149"/>
        <end position="170"/>
    </location>
</feature>
<protein>
    <submittedName>
        <fullName evidence="8">MFS transporter</fullName>
    </submittedName>
</protein>
<keyword evidence="5 6" id="KW-0472">Membrane</keyword>
<name>A0A367EQR8_9ACTN</name>
<dbReference type="SUPFAM" id="SSF103473">
    <property type="entry name" value="MFS general substrate transporter"/>
    <property type="match status" value="1"/>
</dbReference>
<feature type="transmembrane region" description="Helical" evidence="6">
    <location>
        <begin position="115"/>
        <end position="137"/>
    </location>
</feature>
<keyword evidence="9" id="KW-1185">Reference proteome</keyword>
<evidence type="ECO:0000256" key="2">
    <source>
        <dbReference type="ARBA" id="ARBA00022475"/>
    </source>
</evidence>
<evidence type="ECO:0000256" key="6">
    <source>
        <dbReference type="SAM" id="Phobius"/>
    </source>
</evidence>
<evidence type="ECO:0000256" key="3">
    <source>
        <dbReference type="ARBA" id="ARBA00022692"/>
    </source>
</evidence>
<organism evidence="8 9">
    <name type="scientific">Streptomyces diacarni</name>
    <dbReference type="NCBI Taxonomy" id="2800381"/>
    <lineage>
        <taxon>Bacteria</taxon>
        <taxon>Bacillati</taxon>
        <taxon>Actinomycetota</taxon>
        <taxon>Actinomycetes</taxon>
        <taxon>Kitasatosporales</taxon>
        <taxon>Streptomycetaceae</taxon>
        <taxon>Streptomyces</taxon>
    </lineage>
</organism>
<feature type="transmembrane region" description="Helical" evidence="6">
    <location>
        <begin position="310"/>
        <end position="332"/>
    </location>
</feature>
<dbReference type="AlphaFoldDB" id="A0A367EQR8"/>
<gene>
    <name evidence="8" type="ORF">DTL70_23760</name>
</gene>
<dbReference type="PROSITE" id="PS50850">
    <property type="entry name" value="MFS"/>
    <property type="match status" value="1"/>
</dbReference>
<feature type="transmembrane region" description="Helical" evidence="6">
    <location>
        <begin position="344"/>
        <end position="362"/>
    </location>
</feature>
<keyword evidence="2" id="KW-1003">Cell membrane</keyword>
<dbReference type="Pfam" id="PF07690">
    <property type="entry name" value="MFS_1"/>
    <property type="match status" value="1"/>
</dbReference>
<evidence type="ECO:0000313" key="8">
    <source>
        <dbReference type="EMBL" id="RCG19737.1"/>
    </source>
</evidence>
<feature type="transmembrane region" description="Helical" evidence="6">
    <location>
        <begin position="176"/>
        <end position="198"/>
    </location>
</feature>
<dbReference type="PANTHER" id="PTHR43124:SF3">
    <property type="entry name" value="CHLORAMPHENICOL EFFLUX PUMP RV0191"/>
    <property type="match status" value="1"/>
</dbReference>
<feature type="transmembrane region" description="Helical" evidence="6">
    <location>
        <begin position="61"/>
        <end position="82"/>
    </location>
</feature>
<dbReference type="GO" id="GO:0022857">
    <property type="term" value="F:transmembrane transporter activity"/>
    <property type="evidence" value="ECO:0007669"/>
    <property type="project" value="InterPro"/>
</dbReference>
<evidence type="ECO:0000256" key="5">
    <source>
        <dbReference type="ARBA" id="ARBA00023136"/>
    </source>
</evidence>
<comment type="subcellular location">
    <subcellularLocation>
        <location evidence="1">Cell membrane</location>
        <topology evidence="1">Multi-pass membrane protein</topology>
    </subcellularLocation>
</comment>
<feature type="transmembrane region" description="Helical" evidence="6">
    <location>
        <begin position="89"/>
        <end position="109"/>
    </location>
</feature>
<reference evidence="8 9" key="1">
    <citation type="submission" date="2018-06" db="EMBL/GenBank/DDBJ databases">
        <title>Streptomyces reniochalinae sp. nov. and Streptomyces diacarnus sp. nov. from marine sponges.</title>
        <authorList>
            <person name="Li L."/>
        </authorList>
    </citation>
    <scope>NUCLEOTIDE SEQUENCE [LARGE SCALE GENOMIC DNA]</scope>
    <source>
        <strain evidence="8 9">LHW51701</strain>
    </source>
</reference>
<feature type="transmembrane region" description="Helical" evidence="6">
    <location>
        <begin position="253"/>
        <end position="274"/>
    </location>
</feature>
<keyword evidence="3 6" id="KW-0812">Transmembrane</keyword>
<proteinExistence type="predicted"/>
<dbReference type="Gene3D" id="1.20.1250.20">
    <property type="entry name" value="MFS general substrate transporter like domains"/>
    <property type="match status" value="2"/>
</dbReference>
<dbReference type="RefSeq" id="WP_114023993.1">
    <property type="nucleotide sequence ID" value="NZ_QOIN01000048.1"/>
</dbReference>
<feature type="transmembrane region" description="Helical" evidence="6">
    <location>
        <begin position="374"/>
        <end position="393"/>
    </location>
</feature>
<dbReference type="GO" id="GO:0005886">
    <property type="term" value="C:plasma membrane"/>
    <property type="evidence" value="ECO:0007669"/>
    <property type="project" value="UniProtKB-SubCell"/>
</dbReference>
<feature type="transmembrane region" description="Helical" evidence="6">
    <location>
        <begin position="219"/>
        <end position="241"/>
    </location>
</feature>
<dbReference type="InterPro" id="IPR036259">
    <property type="entry name" value="MFS_trans_sf"/>
</dbReference>
<dbReference type="EMBL" id="QOIN01000048">
    <property type="protein sequence ID" value="RCG19737.1"/>
    <property type="molecule type" value="Genomic_DNA"/>
</dbReference>